<feature type="binding site" evidence="5">
    <location>
        <position position="224"/>
    </location>
    <ligand>
        <name>substrate</name>
    </ligand>
</feature>
<comment type="cofactor">
    <cofactor evidence="5">
        <name>Zn(2+)</name>
        <dbReference type="ChEBI" id="CHEBI:29105"/>
    </cofactor>
    <text evidence="5">Binds 1 zinc ion per subunit.</text>
</comment>
<proteinExistence type="inferred from homology"/>
<dbReference type="SUPFAM" id="SSF51338">
    <property type="entry name" value="Composite domain of metallo-dependent hydrolases"/>
    <property type="match status" value="1"/>
</dbReference>
<evidence type="ECO:0000256" key="1">
    <source>
        <dbReference type="ARBA" id="ARBA00006745"/>
    </source>
</evidence>
<dbReference type="InterPro" id="IPR032466">
    <property type="entry name" value="Metal_Hydrolase"/>
</dbReference>
<dbReference type="SUPFAM" id="SSF51556">
    <property type="entry name" value="Metallo-dependent hydrolases"/>
    <property type="match status" value="1"/>
</dbReference>
<comment type="catalytic activity">
    <reaction evidence="5">
        <text>S-adenosyl-L-homocysteine + H2O + H(+) = S-inosyl-L-homocysteine + NH4(+)</text>
        <dbReference type="Rhea" id="RHEA:20716"/>
        <dbReference type="ChEBI" id="CHEBI:15377"/>
        <dbReference type="ChEBI" id="CHEBI:15378"/>
        <dbReference type="ChEBI" id="CHEBI:28938"/>
        <dbReference type="ChEBI" id="CHEBI:57856"/>
        <dbReference type="ChEBI" id="CHEBI:57985"/>
        <dbReference type="EC" id="3.5.4.28"/>
    </reaction>
</comment>
<dbReference type="NCBIfam" id="NF006549">
    <property type="entry name" value="PRK09045.1"/>
    <property type="match status" value="1"/>
</dbReference>
<dbReference type="STRING" id="487184.SAMN05216421_1851"/>
<evidence type="ECO:0000256" key="4">
    <source>
        <dbReference type="ARBA" id="ARBA00022833"/>
    </source>
</evidence>
<comment type="similarity">
    <text evidence="5">Belongs to the metallo-dependent hydrolases superfamily. MTA/SAH deaminase family.</text>
</comment>
<dbReference type="AlphaFoldDB" id="A0A1H1TQ33"/>
<keyword evidence="4 5" id="KW-0862">Zinc</keyword>
<organism evidence="7 8">
    <name type="scientific">Halopseudomonas xinjiangensis</name>
    <dbReference type="NCBI Taxonomy" id="487184"/>
    <lineage>
        <taxon>Bacteria</taxon>
        <taxon>Pseudomonadati</taxon>
        <taxon>Pseudomonadota</taxon>
        <taxon>Gammaproteobacteria</taxon>
        <taxon>Pseudomonadales</taxon>
        <taxon>Pseudomonadaceae</taxon>
        <taxon>Halopseudomonas</taxon>
    </lineage>
</organism>
<accession>A0A1H1TQ33</accession>
<comment type="similarity">
    <text evidence="1">Belongs to the metallo-dependent hydrolases superfamily. ATZ/TRZ family.</text>
</comment>
<dbReference type="Pfam" id="PF01979">
    <property type="entry name" value="Amidohydro_1"/>
    <property type="match status" value="1"/>
</dbReference>
<evidence type="ECO:0000256" key="5">
    <source>
        <dbReference type="HAMAP-Rule" id="MF_01281"/>
    </source>
</evidence>
<evidence type="ECO:0000256" key="3">
    <source>
        <dbReference type="ARBA" id="ARBA00022801"/>
    </source>
</evidence>
<dbReference type="EC" id="3.5.4.31" evidence="5"/>
<dbReference type="HAMAP" id="MF_01281">
    <property type="entry name" value="MTA_SAH_deamin"/>
    <property type="match status" value="1"/>
</dbReference>
<feature type="domain" description="Amidohydrolase-related" evidence="6">
    <location>
        <begin position="63"/>
        <end position="412"/>
    </location>
</feature>
<dbReference type="OrthoDB" id="9807210at2"/>
<feature type="binding site" evidence="5">
    <location>
        <position position="309"/>
    </location>
    <ligand>
        <name>Zn(2+)</name>
        <dbReference type="ChEBI" id="CHEBI:29105"/>
    </ligand>
</feature>
<evidence type="ECO:0000313" key="8">
    <source>
        <dbReference type="Proteomes" id="UP000243207"/>
    </source>
</evidence>
<dbReference type="EMBL" id="LT629736">
    <property type="protein sequence ID" value="SDS61669.1"/>
    <property type="molecule type" value="Genomic_DNA"/>
</dbReference>
<dbReference type="Proteomes" id="UP000243207">
    <property type="component" value="Chromosome I"/>
</dbReference>
<dbReference type="CDD" id="cd01298">
    <property type="entry name" value="ATZ_TRZ_like"/>
    <property type="match status" value="1"/>
</dbReference>
<keyword evidence="8" id="KW-1185">Reference proteome</keyword>
<evidence type="ECO:0000313" key="7">
    <source>
        <dbReference type="EMBL" id="SDS61669.1"/>
    </source>
</evidence>
<dbReference type="FunFam" id="3.20.20.140:FF:000014">
    <property type="entry name" value="5-methylthioadenosine/S-adenosylhomocysteine deaminase"/>
    <property type="match status" value="1"/>
</dbReference>
<feature type="binding site" evidence="5">
    <location>
        <position position="221"/>
    </location>
    <ligand>
        <name>Zn(2+)</name>
        <dbReference type="ChEBI" id="CHEBI:29105"/>
    </ligand>
</feature>
<dbReference type="InterPro" id="IPR006680">
    <property type="entry name" value="Amidohydro-rel"/>
</dbReference>
<comment type="catalytic activity">
    <reaction evidence="5">
        <text>S-methyl-5'-thioadenosine + H2O + H(+) = S-methyl-5'-thioinosine + NH4(+)</text>
        <dbReference type="Rhea" id="RHEA:25025"/>
        <dbReference type="ChEBI" id="CHEBI:15377"/>
        <dbReference type="ChEBI" id="CHEBI:15378"/>
        <dbReference type="ChEBI" id="CHEBI:17509"/>
        <dbReference type="ChEBI" id="CHEBI:28938"/>
        <dbReference type="ChEBI" id="CHEBI:48595"/>
        <dbReference type="EC" id="3.5.4.31"/>
    </reaction>
</comment>
<protein>
    <recommendedName>
        <fullName evidence="5">5-methylthioadenosine/S-adenosylhomocysteine deaminase</fullName>
        <shortName evidence="5">MTA/SAH deaminase</shortName>
        <ecNumber evidence="5">3.5.4.28</ecNumber>
        <ecNumber evidence="5">3.5.4.31</ecNumber>
    </recommendedName>
</protein>
<keyword evidence="2 5" id="KW-0479">Metal-binding</keyword>
<reference evidence="8" key="1">
    <citation type="submission" date="2016-10" db="EMBL/GenBank/DDBJ databases">
        <authorList>
            <person name="Varghese N."/>
            <person name="Submissions S."/>
        </authorList>
    </citation>
    <scope>NUCLEOTIDE SEQUENCE [LARGE SCALE GENOMIC DNA]</scope>
    <source>
        <strain evidence="8">NRRL B-51270</strain>
    </source>
</reference>
<dbReference type="GO" id="GO:0090614">
    <property type="term" value="F:5'-methylthioadenosine deaminase activity"/>
    <property type="evidence" value="ECO:0007669"/>
    <property type="project" value="UniProtKB-UniRule"/>
</dbReference>
<gene>
    <name evidence="5" type="primary">mtaD</name>
    <name evidence="7" type="ORF">SAMN05216421_1851</name>
</gene>
<dbReference type="Gene3D" id="2.30.40.10">
    <property type="entry name" value="Urease, subunit C, domain 1"/>
    <property type="match status" value="1"/>
</dbReference>
<comment type="function">
    <text evidence="5">Catalyzes the deamination of 5-methylthioadenosine and S-adenosyl-L-homocysteine into 5-methylthioinosine and S-inosyl-L-homocysteine, respectively. Is also able to deaminate adenosine.</text>
</comment>
<evidence type="ECO:0000256" key="2">
    <source>
        <dbReference type="ARBA" id="ARBA00022723"/>
    </source>
</evidence>
<comment type="caution">
    <text evidence="5">Lacks conserved residue(s) required for the propagation of feature annotation.</text>
</comment>
<dbReference type="RefSeq" id="WP_093393586.1">
    <property type="nucleotide sequence ID" value="NZ_LT629736.1"/>
</dbReference>
<feature type="binding site" evidence="5">
    <location>
        <position position="101"/>
    </location>
    <ligand>
        <name>substrate</name>
    </ligand>
</feature>
<dbReference type="PANTHER" id="PTHR43794:SF11">
    <property type="entry name" value="AMIDOHYDROLASE-RELATED DOMAIN-CONTAINING PROTEIN"/>
    <property type="match status" value="1"/>
</dbReference>
<keyword evidence="3 5" id="KW-0378">Hydrolase</keyword>
<feature type="binding site" evidence="5">
    <location>
        <position position="194"/>
    </location>
    <ligand>
        <name>substrate</name>
    </ligand>
</feature>
<dbReference type="PANTHER" id="PTHR43794">
    <property type="entry name" value="AMINOHYDROLASE SSNA-RELATED"/>
    <property type="match status" value="1"/>
</dbReference>
<name>A0A1H1TQ33_9GAMM</name>
<dbReference type="GO" id="GO:0050270">
    <property type="term" value="F:S-adenosylhomocysteine deaminase activity"/>
    <property type="evidence" value="ECO:0007669"/>
    <property type="project" value="UniProtKB-UniRule"/>
</dbReference>
<feature type="binding site" evidence="5">
    <location>
        <position position="309"/>
    </location>
    <ligand>
        <name>substrate</name>
    </ligand>
</feature>
<dbReference type="InterPro" id="IPR023512">
    <property type="entry name" value="Deaminase_MtaD/DadD"/>
</dbReference>
<dbReference type="InterPro" id="IPR011059">
    <property type="entry name" value="Metal-dep_hydrolase_composite"/>
</dbReference>
<dbReference type="GO" id="GO:0046872">
    <property type="term" value="F:metal ion binding"/>
    <property type="evidence" value="ECO:0007669"/>
    <property type="project" value="UniProtKB-KW"/>
</dbReference>
<feature type="binding site" evidence="5">
    <location>
        <position position="72"/>
    </location>
    <ligand>
        <name>Zn(2+)</name>
        <dbReference type="ChEBI" id="CHEBI:29105"/>
    </ligand>
</feature>
<evidence type="ECO:0000259" key="6">
    <source>
        <dbReference type="Pfam" id="PF01979"/>
    </source>
</evidence>
<dbReference type="InterPro" id="IPR050287">
    <property type="entry name" value="MTA/SAH_deaminase"/>
</dbReference>
<dbReference type="EC" id="3.5.4.28" evidence="5"/>
<sequence>MTPLPDRIDLLIEARWIVPVVPSGIILEDHCLAIHQGRIVALLSQANAADVQARERVQLGEQVLIPGLVNAHTHAAMSLFRGLADDLPLMSWLNDHIWPAEARWVNEAFVRCGTSLAIAEMLRGGTTCFADMYFYPEVTARVAMESGIRAQVAFPIIDNPIPGAKDSAEAISKGLRLHDEVKHNPLVQVAFGPHAPYTVGDEVLNRIRTLADELDLPIQMHIHETAFEVEEAVRQTGLRPLQRLDQLNLVTPRLQAVHMTQVNDLDRTMLGELGVSVIHCPESNLKLGSGFCPVQDLLDAGVNVALGTDGAASNNDLDMFGEMRTAALLAKGLTGKPTAVDAHTALHMATLGGARALCLGDEIGSLEPGKSADLVAVDLSGVAQQPVYNPLSQILYSTSAAQVSHVWVAGKARVRNSQLLGMDLPGILAEARAWARDIKQGDQHDD</sequence>
<dbReference type="Gene3D" id="3.20.20.140">
    <property type="entry name" value="Metal-dependent hydrolases"/>
    <property type="match status" value="1"/>
</dbReference>
<feature type="binding site" evidence="5">
    <location>
        <position position="74"/>
    </location>
    <ligand>
        <name>Zn(2+)</name>
        <dbReference type="ChEBI" id="CHEBI:29105"/>
    </ligand>
</feature>